<dbReference type="AlphaFoldDB" id="A0A8X8CF06"/>
<feature type="transmembrane region" description="Helical" evidence="2">
    <location>
        <begin position="158"/>
        <end position="177"/>
    </location>
</feature>
<keyword evidence="2" id="KW-0812">Transmembrane</keyword>
<accession>A0A8X8CF06</accession>
<comment type="similarity">
    <text evidence="1">Belongs to the plant acyltransferase family.</text>
</comment>
<gene>
    <name evidence="3" type="ORF">POTOM_043951</name>
</gene>
<name>A0A8X8CF06_POPTO</name>
<dbReference type="GO" id="GO:0016747">
    <property type="term" value="F:acyltransferase activity, transferring groups other than amino-acyl groups"/>
    <property type="evidence" value="ECO:0007669"/>
    <property type="project" value="TreeGrafter"/>
</dbReference>
<dbReference type="OrthoDB" id="671439at2759"/>
<evidence type="ECO:0008006" key="5">
    <source>
        <dbReference type="Google" id="ProtNLM"/>
    </source>
</evidence>
<dbReference type="InterPro" id="IPR050317">
    <property type="entry name" value="Plant_Fungal_Acyltransferase"/>
</dbReference>
<dbReference type="PANTHER" id="PTHR31642:SF316">
    <property type="entry name" value="PROTEIN ECERIFERUM 26-LIKE"/>
    <property type="match status" value="1"/>
</dbReference>
<evidence type="ECO:0000256" key="2">
    <source>
        <dbReference type="SAM" id="Phobius"/>
    </source>
</evidence>
<dbReference type="Proteomes" id="UP000886885">
    <property type="component" value="Chromosome 13A"/>
</dbReference>
<keyword evidence="4" id="KW-1185">Reference proteome</keyword>
<comment type="caution">
    <text evidence="3">The sequence shown here is derived from an EMBL/GenBank/DDBJ whole genome shotgun (WGS) entry which is preliminary data.</text>
</comment>
<dbReference type="Pfam" id="PF02458">
    <property type="entry name" value="Transferase"/>
    <property type="match status" value="2"/>
</dbReference>
<evidence type="ECO:0000256" key="1">
    <source>
        <dbReference type="ARBA" id="ARBA00009861"/>
    </source>
</evidence>
<reference evidence="3" key="1">
    <citation type="journal article" date="2020" name="bioRxiv">
        <title>Hybrid origin of Populus tomentosa Carr. identified through genome sequencing and phylogenomic analysis.</title>
        <authorList>
            <person name="An X."/>
            <person name="Gao K."/>
            <person name="Chen Z."/>
            <person name="Li J."/>
            <person name="Yang X."/>
            <person name="Yang X."/>
            <person name="Zhou J."/>
            <person name="Guo T."/>
            <person name="Zhao T."/>
            <person name="Huang S."/>
            <person name="Miao D."/>
            <person name="Khan W.U."/>
            <person name="Rao P."/>
            <person name="Ye M."/>
            <person name="Lei B."/>
            <person name="Liao W."/>
            <person name="Wang J."/>
            <person name="Ji L."/>
            <person name="Li Y."/>
            <person name="Guo B."/>
            <person name="Mustafa N.S."/>
            <person name="Li S."/>
            <person name="Yun Q."/>
            <person name="Keller S.R."/>
            <person name="Mao J."/>
            <person name="Zhang R."/>
            <person name="Strauss S.H."/>
        </authorList>
    </citation>
    <scope>NUCLEOTIDE SEQUENCE</scope>
    <source>
        <strain evidence="3">GM15</strain>
        <tissue evidence="3">Leaf</tissue>
    </source>
</reference>
<sequence length="509" mass="56900">MLTAVSSNPVGSGKTHPLSVLDHAMGLHTVHVVFYYRKNPFGIFDVDPLRIALSEVLCLYPQATGRLTRGESGNWLVKCNDAGVRVLRAKVEATMDEWLRSADGSEEKDLTFWEEIPEEPSTWSPFRIQVFFFFFFPVIFLLAEVFAWVAPFPCYDLVAGRTVSLLALVACGQLVYMHGGNPFFSKSKPATSAKLVNSYNVNEFEGGGVAFGLSCTHMNADPTSITILFKSWIESHRQEPIEHPPLFKSTTLHHQQVPNTSTKPDNYYATKGNAETPSVKMVTATFKFSDSAIKKWLDEVRDQCAKATPFDLLAALFWTRVAHLKAPKNDNKHSLSICLDFRRLVQPPIPLGYFGNALHFSLLTLDEEEMDYGKLGHVVELVHRHVSDVGEEEVWSVVDWFESQKEEGGKYAQPFTMYGPELTCVSMEHMILGHKSLMFSASFKSDEKPVHVACHVGNVRGEGLIVVLPSVEEGLARTVMVTLPEEEMPKLCEDQAIQCLQPTLLIGGR</sequence>
<evidence type="ECO:0000313" key="3">
    <source>
        <dbReference type="EMBL" id="KAG6751747.1"/>
    </source>
</evidence>
<keyword evidence="2" id="KW-0472">Membrane</keyword>
<keyword evidence="2" id="KW-1133">Transmembrane helix</keyword>
<protein>
    <recommendedName>
        <fullName evidence="5">HXXXD-type acyl-transferase family protein</fullName>
    </recommendedName>
</protein>
<organism evidence="3 4">
    <name type="scientific">Populus tomentosa</name>
    <name type="common">Chinese white poplar</name>
    <dbReference type="NCBI Taxonomy" id="118781"/>
    <lineage>
        <taxon>Eukaryota</taxon>
        <taxon>Viridiplantae</taxon>
        <taxon>Streptophyta</taxon>
        <taxon>Embryophyta</taxon>
        <taxon>Tracheophyta</taxon>
        <taxon>Spermatophyta</taxon>
        <taxon>Magnoliopsida</taxon>
        <taxon>eudicotyledons</taxon>
        <taxon>Gunneridae</taxon>
        <taxon>Pentapetalae</taxon>
        <taxon>rosids</taxon>
        <taxon>fabids</taxon>
        <taxon>Malpighiales</taxon>
        <taxon>Salicaceae</taxon>
        <taxon>Saliceae</taxon>
        <taxon>Populus</taxon>
    </lineage>
</organism>
<evidence type="ECO:0000313" key="4">
    <source>
        <dbReference type="Proteomes" id="UP000886885"/>
    </source>
</evidence>
<proteinExistence type="inferred from homology"/>
<feature type="transmembrane region" description="Helical" evidence="2">
    <location>
        <begin position="130"/>
        <end position="152"/>
    </location>
</feature>
<dbReference type="PANTHER" id="PTHR31642">
    <property type="entry name" value="TRICHOTHECENE 3-O-ACETYLTRANSFERASE"/>
    <property type="match status" value="1"/>
</dbReference>
<dbReference type="EMBL" id="JAAWWB010000025">
    <property type="protein sequence ID" value="KAG6751747.1"/>
    <property type="molecule type" value="Genomic_DNA"/>
</dbReference>